<proteinExistence type="predicted"/>
<evidence type="ECO:0000313" key="2">
    <source>
        <dbReference type="EMBL" id="KAJ8350819.1"/>
    </source>
</evidence>
<protein>
    <submittedName>
        <fullName evidence="2">Uncharacterized protein</fullName>
    </submittedName>
</protein>
<gene>
    <name evidence="2" type="ORF">SKAU_G00259490</name>
</gene>
<comment type="caution">
    <text evidence="2">The sequence shown here is derived from an EMBL/GenBank/DDBJ whole genome shotgun (WGS) entry which is preliminary data.</text>
</comment>
<accession>A0A9Q1F4G0</accession>
<feature type="region of interest" description="Disordered" evidence="1">
    <location>
        <begin position="44"/>
        <end position="132"/>
    </location>
</feature>
<sequence>MCVLDPGEKTAPRGRIAHCNAPQGGPQVLVRPLCLTIRLGMKTRGKTRRGTQGCTERPPNSGGELGPTTGYEVHTNVTPRTARDGEGKEKTGGRLVGSLAPGAHRAGQDEGTGIPFKGRPPETPPDEGDSSGDTWVTCQARGVNPFEDLGADGIGDKKTGVRVIAGVRLGSLGGLHNALNLPGDRSHHTGGRQNGLRISRTGGRGKNAGQGICFNITGTRAERNREIKACKK</sequence>
<dbReference type="AlphaFoldDB" id="A0A9Q1F4G0"/>
<feature type="region of interest" description="Disordered" evidence="1">
    <location>
        <begin position="182"/>
        <end position="204"/>
    </location>
</feature>
<dbReference type="EMBL" id="JAINUF010000009">
    <property type="protein sequence ID" value="KAJ8350819.1"/>
    <property type="molecule type" value="Genomic_DNA"/>
</dbReference>
<reference evidence="2" key="1">
    <citation type="journal article" date="2023" name="Science">
        <title>Genome structures resolve the early diversification of teleost fishes.</title>
        <authorList>
            <person name="Parey E."/>
            <person name="Louis A."/>
            <person name="Montfort J."/>
            <person name="Bouchez O."/>
            <person name="Roques C."/>
            <person name="Iampietro C."/>
            <person name="Lluch J."/>
            <person name="Castinel A."/>
            <person name="Donnadieu C."/>
            <person name="Desvignes T."/>
            <person name="Floi Bucao C."/>
            <person name="Jouanno E."/>
            <person name="Wen M."/>
            <person name="Mejri S."/>
            <person name="Dirks R."/>
            <person name="Jansen H."/>
            <person name="Henkel C."/>
            <person name="Chen W.J."/>
            <person name="Zahm M."/>
            <person name="Cabau C."/>
            <person name="Klopp C."/>
            <person name="Thompson A.W."/>
            <person name="Robinson-Rechavi M."/>
            <person name="Braasch I."/>
            <person name="Lecointre G."/>
            <person name="Bobe J."/>
            <person name="Postlethwait J.H."/>
            <person name="Berthelot C."/>
            <person name="Roest Crollius H."/>
            <person name="Guiguen Y."/>
        </authorList>
    </citation>
    <scope>NUCLEOTIDE SEQUENCE</scope>
    <source>
        <strain evidence="2">WJC10195</strain>
    </source>
</reference>
<organism evidence="2 3">
    <name type="scientific">Synaphobranchus kaupii</name>
    <name type="common">Kaup's arrowtooth eel</name>
    <dbReference type="NCBI Taxonomy" id="118154"/>
    <lineage>
        <taxon>Eukaryota</taxon>
        <taxon>Metazoa</taxon>
        <taxon>Chordata</taxon>
        <taxon>Craniata</taxon>
        <taxon>Vertebrata</taxon>
        <taxon>Euteleostomi</taxon>
        <taxon>Actinopterygii</taxon>
        <taxon>Neopterygii</taxon>
        <taxon>Teleostei</taxon>
        <taxon>Anguilliformes</taxon>
        <taxon>Synaphobranchidae</taxon>
        <taxon>Synaphobranchus</taxon>
    </lineage>
</organism>
<dbReference type="Proteomes" id="UP001152622">
    <property type="component" value="Chromosome 9"/>
</dbReference>
<name>A0A9Q1F4G0_SYNKA</name>
<evidence type="ECO:0000256" key="1">
    <source>
        <dbReference type="SAM" id="MobiDB-lite"/>
    </source>
</evidence>
<feature type="compositionally biased region" description="Basic and acidic residues" evidence="1">
    <location>
        <begin position="81"/>
        <end position="92"/>
    </location>
</feature>
<keyword evidence="3" id="KW-1185">Reference proteome</keyword>
<evidence type="ECO:0000313" key="3">
    <source>
        <dbReference type="Proteomes" id="UP001152622"/>
    </source>
</evidence>